<gene>
    <name evidence="2" type="ORF">SAMN04488065_2749</name>
</gene>
<feature type="transmembrane region" description="Helical" evidence="1">
    <location>
        <begin position="320"/>
        <end position="341"/>
    </location>
</feature>
<organism evidence="2 3">
    <name type="scientific">Haloplanus vescus</name>
    <dbReference type="NCBI Taxonomy" id="555874"/>
    <lineage>
        <taxon>Archaea</taxon>
        <taxon>Methanobacteriati</taxon>
        <taxon>Methanobacteriota</taxon>
        <taxon>Stenosarchaea group</taxon>
        <taxon>Halobacteria</taxon>
        <taxon>Halobacteriales</taxon>
        <taxon>Haloferacaceae</taxon>
        <taxon>Haloplanus</taxon>
    </lineage>
</organism>
<dbReference type="RefSeq" id="WP_092635751.1">
    <property type="nucleotide sequence ID" value="NZ_FNQT01000005.1"/>
</dbReference>
<feature type="transmembrane region" description="Helical" evidence="1">
    <location>
        <begin position="353"/>
        <end position="375"/>
    </location>
</feature>
<dbReference type="Proteomes" id="UP000236755">
    <property type="component" value="Unassembled WGS sequence"/>
</dbReference>
<evidence type="ECO:0000313" key="2">
    <source>
        <dbReference type="EMBL" id="SEA33908.1"/>
    </source>
</evidence>
<dbReference type="AlphaFoldDB" id="A0A1H4ADT3"/>
<evidence type="ECO:0000313" key="3">
    <source>
        <dbReference type="Proteomes" id="UP000236755"/>
    </source>
</evidence>
<dbReference type="STRING" id="555874.SAMN04488065_2749"/>
<keyword evidence="3" id="KW-1185">Reference proteome</keyword>
<dbReference type="EMBL" id="FNQT01000005">
    <property type="protein sequence ID" value="SEA33908.1"/>
    <property type="molecule type" value="Genomic_DNA"/>
</dbReference>
<reference evidence="2 3" key="1">
    <citation type="submission" date="2016-10" db="EMBL/GenBank/DDBJ databases">
        <authorList>
            <person name="de Groot N.N."/>
        </authorList>
    </citation>
    <scope>NUCLEOTIDE SEQUENCE [LARGE SCALE GENOMIC DNA]</scope>
    <source>
        <strain evidence="2 3">CGMCC 1.8712</strain>
    </source>
</reference>
<accession>A0A1H4ADT3</accession>
<keyword evidence="1" id="KW-0812">Transmembrane</keyword>
<keyword evidence="1" id="KW-1133">Transmembrane helix</keyword>
<keyword evidence="1" id="KW-0472">Membrane</keyword>
<protein>
    <submittedName>
        <fullName evidence="2">Uncharacterized protein</fullName>
    </submittedName>
</protein>
<dbReference type="OrthoDB" id="346232at2157"/>
<name>A0A1H4ADT3_9EURY</name>
<evidence type="ECO:0000256" key="1">
    <source>
        <dbReference type="SAM" id="Phobius"/>
    </source>
</evidence>
<proteinExistence type="predicted"/>
<sequence length="388" mass="44559">MLSDEDARFLNRCLSEVPSHGAVTDYQFFEPEMEEFLYQAGVDETDLSSGWHAFFTAEARDVCASCRSSVAECSCTDPNHVDTIYFIDPDYVFQEWAERIDQHEWFSETTTESIDDLNKRLVAESDSVGEVVFRVFFDGQRLENHSADPLKKRFPVGFVNAVHCQDEEYAFFWTELLEHRFWSSLHGDIVQLQNPLSLRLCRLNTDAVSISTEEIEDELQAHFDTQGWDISEHPQLVCPDVDEYINIDQVDFVATAAEEAHALLCKCDSDPDHWHFHYFDDGRLTDVTTSDEVTEARDGMRTNITRYNNLSDSRQDLGPFVRFFAIILGIINLGPLVQFLQVMDVSLTPQQTVLTFVATLGLNLILTLALVYLALWPVYKLRTFDWSI</sequence>